<reference evidence="2 3" key="1">
    <citation type="submission" date="2021-05" db="EMBL/GenBank/DDBJ databases">
        <title>Novel Bacillus species.</title>
        <authorList>
            <person name="Liu G."/>
        </authorList>
    </citation>
    <scope>NUCLEOTIDE SEQUENCE [LARGE SCALE GENOMIC DNA]</scope>
    <source>
        <strain evidence="2 3">FJAT-49732</strain>
    </source>
</reference>
<gene>
    <name evidence="2" type="ORF">KHA93_22840</name>
</gene>
<dbReference type="EMBL" id="JAGYPJ010000002">
    <property type="protein sequence ID" value="MBS4202444.1"/>
    <property type="molecule type" value="Genomic_DNA"/>
</dbReference>
<protein>
    <submittedName>
        <fullName evidence="2">Uncharacterized protein</fullName>
    </submittedName>
</protein>
<accession>A0A942YNB4</accession>
<dbReference type="AlphaFoldDB" id="A0A942YNB4"/>
<feature type="region of interest" description="Disordered" evidence="1">
    <location>
        <begin position="14"/>
        <end position="35"/>
    </location>
</feature>
<comment type="caution">
    <text evidence="2">The sequence shown here is derived from an EMBL/GenBank/DDBJ whole genome shotgun (WGS) entry which is preliminary data.</text>
</comment>
<name>A0A942YNB4_9BACI</name>
<keyword evidence="3" id="KW-1185">Reference proteome</keyword>
<organism evidence="2 3">
    <name type="scientific">Lederbergia citrisecunda</name>
    <dbReference type="NCBI Taxonomy" id="2833583"/>
    <lineage>
        <taxon>Bacteria</taxon>
        <taxon>Bacillati</taxon>
        <taxon>Bacillota</taxon>
        <taxon>Bacilli</taxon>
        <taxon>Bacillales</taxon>
        <taxon>Bacillaceae</taxon>
        <taxon>Lederbergia</taxon>
    </lineage>
</organism>
<dbReference type="RefSeq" id="WP_213113222.1">
    <property type="nucleotide sequence ID" value="NZ_JAGYPJ010000002.1"/>
</dbReference>
<proteinExistence type="predicted"/>
<evidence type="ECO:0000256" key="1">
    <source>
        <dbReference type="SAM" id="MobiDB-lite"/>
    </source>
</evidence>
<evidence type="ECO:0000313" key="2">
    <source>
        <dbReference type="EMBL" id="MBS4202444.1"/>
    </source>
</evidence>
<sequence>MEIWDMKFIKDNEKINPRPKENEKNDEKNEAIRSEKIRYKNADKIYE</sequence>
<dbReference type="Proteomes" id="UP000682713">
    <property type="component" value="Unassembled WGS sequence"/>
</dbReference>
<evidence type="ECO:0000313" key="3">
    <source>
        <dbReference type="Proteomes" id="UP000682713"/>
    </source>
</evidence>